<dbReference type="EMBL" id="ABCK01000006">
    <property type="protein sequence ID" value="EDM28216.1"/>
    <property type="molecule type" value="Genomic_DNA"/>
</dbReference>
<dbReference type="STRING" id="313628.LNTAR_12706"/>
<dbReference type="Pfam" id="PF13875">
    <property type="entry name" value="DUF4202"/>
    <property type="match status" value="1"/>
</dbReference>
<dbReference type="PANTHER" id="PTHR41729">
    <property type="entry name" value="GLUTAMYL-TRNA SYNTHETASE"/>
    <property type="match status" value="1"/>
</dbReference>
<dbReference type="AlphaFoldDB" id="A6DJZ2"/>
<reference evidence="1 2" key="1">
    <citation type="journal article" date="2010" name="J. Bacteriol.">
        <title>Genome sequence of Lentisphaera araneosa HTCC2155T, the type species of the order Lentisphaerales in the phylum Lentisphaerae.</title>
        <authorList>
            <person name="Thrash J.C."/>
            <person name="Cho J.C."/>
            <person name="Vergin K.L."/>
            <person name="Morris R.M."/>
            <person name="Giovannoni S.J."/>
        </authorList>
    </citation>
    <scope>NUCLEOTIDE SEQUENCE [LARGE SCALE GENOMIC DNA]</scope>
    <source>
        <strain evidence="1 2">HTCC2155</strain>
    </source>
</reference>
<protein>
    <recommendedName>
        <fullName evidence="3">DUF4202 domain-containing protein</fullName>
    </recommendedName>
</protein>
<dbReference type="RefSeq" id="WP_007278208.1">
    <property type="nucleotide sequence ID" value="NZ_ABCK01000006.1"/>
</dbReference>
<name>A6DJZ2_9BACT</name>
<dbReference type="OrthoDB" id="9799165at2"/>
<dbReference type="eggNOG" id="COG1670">
    <property type="taxonomic scope" value="Bacteria"/>
</dbReference>
<gene>
    <name evidence="1" type="ORF">LNTAR_12706</name>
</gene>
<dbReference type="PANTHER" id="PTHR41729:SF1">
    <property type="entry name" value="GLUTAMYL-TRNA SYNTHETASE"/>
    <property type="match status" value="1"/>
</dbReference>
<dbReference type="Proteomes" id="UP000004947">
    <property type="component" value="Unassembled WGS sequence"/>
</dbReference>
<evidence type="ECO:0000313" key="1">
    <source>
        <dbReference type="EMBL" id="EDM28216.1"/>
    </source>
</evidence>
<dbReference type="InterPro" id="IPR025255">
    <property type="entry name" value="DUF4202"/>
</dbReference>
<sequence length="193" mass="22095">MADYQKALELILEKNQLDPDKKIIDGNEVGANVLYSKCMGEWQERLYPEVDETIKLAARAQHICRWELKRNDFPEGKAGYFKWRTTLAKLHAKILSEIMEECGYSSEEIVRASEACQKKNFKNNSDSQCVEDCACMVFLNYYFDDFIAKHSDEKLVDIVQKTWGKMSEKAHEAALKLDLSEKALSIVKTALGA</sequence>
<organism evidence="1 2">
    <name type="scientific">Lentisphaera araneosa HTCC2155</name>
    <dbReference type="NCBI Taxonomy" id="313628"/>
    <lineage>
        <taxon>Bacteria</taxon>
        <taxon>Pseudomonadati</taxon>
        <taxon>Lentisphaerota</taxon>
        <taxon>Lentisphaeria</taxon>
        <taxon>Lentisphaerales</taxon>
        <taxon>Lentisphaeraceae</taxon>
        <taxon>Lentisphaera</taxon>
    </lineage>
</organism>
<evidence type="ECO:0000313" key="2">
    <source>
        <dbReference type="Proteomes" id="UP000004947"/>
    </source>
</evidence>
<comment type="caution">
    <text evidence="1">The sequence shown here is derived from an EMBL/GenBank/DDBJ whole genome shotgun (WGS) entry which is preliminary data.</text>
</comment>
<accession>A6DJZ2</accession>
<evidence type="ECO:0008006" key="3">
    <source>
        <dbReference type="Google" id="ProtNLM"/>
    </source>
</evidence>
<keyword evidence="2" id="KW-1185">Reference proteome</keyword>
<proteinExistence type="predicted"/>